<feature type="transmembrane region" description="Helical" evidence="4">
    <location>
        <begin position="61"/>
        <end position="79"/>
    </location>
</feature>
<evidence type="ECO:0000256" key="3">
    <source>
        <dbReference type="SAM" id="MobiDB-lite"/>
    </source>
</evidence>
<protein>
    <submittedName>
        <fullName evidence="5">Uncharacterized protein</fullName>
    </submittedName>
</protein>
<dbReference type="GO" id="GO:0005634">
    <property type="term" value="C:nucleus"/>
    <property type="evidence" value="ECO:0007669"/>
    <property type="project" value="TreeGrafter"/>
</dbReference>
<dbReference type="InterPro" id="IPR036397">
    <property type="entry name" value="RNaseH_sf"/>
</dbReference>
<dbReference type="SUPFAM" id="SSF53098">
    <property type="entry name" value="Ribonuclease H-like"/>
    <property type="match status" value="1"/>
</dbReference>
<evidence type="ECO:0000256" key="2">
    <source>
        <dbReference type="ARBA" id="ARBA00022801"/>
    </source>
</evidence>
<evidence type="ECO:0000313" key="6">
    <source>
        <dbReference type="Proteomes" id="UP000826271"/>
    </source>
</evidence>
<comment type="caution">
    <text evidence="5">The sequence shown here is derived from an EMBL/GenBank/DDBJ whole genome shotgun (WGS) entry which is preliminary data.</text>
</comment>
<name>A0AAV6Y2H6_9LAMI</name>
<keyword evidence="1" id="KW-0540">Nuclease</keyword>
<dbReference type="GO" id="GO:0005737">
    <property type="term" value="C:cytoplasm"/>
    <property type="evidence" value="ECO:0007669"/>
    <property type="project" value="TreeGrafter"/>
</dbReference>
<feature type="region of interest" description="Disordered" evidence="3">
    <location>
        <begin position="349"/>
        <end position="371"/>
    </location>
</feature>
<sequence length="390" mass="43572">MAGTVYLRTNRFEVKLEGITFKTKDFESLCGMDFLFPDGKIWIRPPIVGLDVMRHPRDPSILLLLLCFGIGCVILRLGAGEALPAPIHKFLGDKRIHFVGFGIPEKKDLFPFDELGLTINKVDIGYLAAKMLDDPKYKKWELAQLAREVLGIKRMIGLTEASSFERHEQIKCAICQLFITSVIGMGLLGANDNKKLEKSYFKRSSSFLKNLNSLQNLTEGWFKLPIGKKKNRVGQDSPPVMLGDDIVANAKRKEEHAVNRLLNAKCKEDYFINYFLNDKIPEGDSEDDMKDAKIKEDLFGKIDDLCDPVACVEKKDKNGISSDDMGKEASPTAKKPLKGILRCPSTTLQRSYSSPCMPTSLPSTPRSQTTNGAVLKRANSKGCNVSFMCH</sequence>
<dbReference type="InterPro" id="IPR051132">
    <property type="entry name" value="3-5_Exonuclease_domain"/>
</dbReference>
<dbReference type="GO" id="GO:0003676">
    <property type="term" value="F:nucleic acid binding"/>
    <property type="evidence" value="ECO:0007669"/>
    <property type="project" value="InterPro"/>
</dbReference>
<accession>A0AAV6Y2H6</accession>
<keyword evidence="6" id="KW-1185">Reference proteome</keyword>
<evidence type="ECO:0000256" key="4">
    <source>
        <dbReference type="SAM" id="Phobius"/>
    </source>
</evidence>
<keyword evidence="4" id="KW-0472">Membrane</keyword>
<dbReference type="Proteomes" id="UP000826271">
    <property type="component" value="Unassembled WGS sequence"/>
</dbReference>
<dbReference type="PANTHER" id="PTHR13620">
    <property type="entry name" value="3-5 EXONUCLEASE"/>
    <property type="match status" value="1"/>
</dbReference>
<evidence type="ECO:0000313" key="5">
    <source>
        <dbReference type="EMBL" id="KAG8385500.1"/>
    </source>
</evidence>
<reference evidence="5" key="1">
    <citation type="submission" date="2019-10" db="EMBL/GenBank/DDBJ databases">
        <authorList>
            <person name="Zhang R."/>
            <person name="Pan Y."/>
            <person name="Wang J."/>
            <person name="Ma R."/>
            <person name="Yu S."/>
        </authorList>
    </citation>
    <scope>NUCLEOTIDE SEQUENCE</scope>
    <source>
        <strain evidence="5">LA-IB0</strain>
        <tissue evidence="5">Leaf</tissue>
    </source>
</reference>
<evidence type="ECO:0000256" key="1">
    <source>
        <dbReference type="ARBA" id="ARBA00022722"/>
    </source>
</evidence>
<dbReference type="InterPro" id="IPR012337">
    <property type="entry name" value="RNaseH-like_sf"/>
</dbReference>
<proteinExistence type="predicted"/>
<organism evidence="5 6">
    <name type="scientific">Buddleja alternifolia</name>
    <dbReference type="NCBI Taxonomy" id="168488"/>
    <lineage>
        <taxon>Eukaryota</taxon>
        <taxon>Viridiplantae</taxon>
        <taxon>Streptophyta</taxon>
        <taxon>Embryophyta</taxon>
        <taxon>Tracheophyta</taxon>
        <taxon>Spermatophyta</taxon>
        <taxon>Magnoliopsida</taxon>
        <taxon>eudicotyledons</taxon>
        <taxon>Gunneridae</taxon>
        <taxon>Pentapetalae</taxon>
        <taxon>asterids</taxon>
        <taxon>lamiids</taxon>
        <taxon>Lamiales</taxon>
        <taxon>Scrophulariaceae</taxon>
        <taxon>Buddlejeae</taxon>
        <taxon>Buddleja</taxon>
    </lineage>
</organism>
<keyword evidence="4" id="KW-1133">Transmembrane helix</keyword>
<gene>
    <name evidence="5" type="ORF">BUALT_Bualt03G0051800</name>
</gene>
<dbReference type="AlphaFoldDB" id="A0AAV6Y2H6"/>
<keyword evidence="2" id="KW-0378">Hydrolase</keyword>
<dbReference type="GO" id="GO:0008408">
    <property type="term" value="F:3'-5' exonuclease activity"/>
    <property type="evidence" value="ECO:0007669"/>
    <property type="project" value="TreeGrafter"/>
</dbReference>
<dbReference type="EMBL" id="WHWC01000003">
    <property type="protein sequence ID" value="KAG8385500.1"/>
    <property type="molecule type" value="Genomic_DNA"/>
</dbReference>
<dbReference type="Gene3D" id="3.30.420.10">
    <property type="entry name" value="Ribonuclease H-like superfamily/Ribonuclease H"/>
    <property type="match status" value="1"/>
</dbReference>
<dbReference type="PANTHER" id="PTHR13620:SF100">
    <property type="entry name" value="3'-5' EXONUCLEASE DOMAIN-CONTAINING PROTEIN"/>
    <property type="match status" value="1"/>
</dbReference>
<keyword evidence="4" id="KW-0812">Transmembrane</keyword>